<comment type="caution">
    <text evidence="2">The sequence shown here is derived from an EMBL/GenBank/DDBJ whole genome shotgun (WGS) entry which is preliminary data.</text>
</comment>
<feature type="signal peptide" evidence="1">
    <location>
        <begin position="1"/>
        <end position="18"/>
    </location>
</feature>
<sequence>MAGARAMVLMVLVPSPFALTVDGQATSPALLSLVALTLLVLHSMSPLLLPVVALLPTTLADLMVALVPTHPASLPRTPILGLTALSIAPEPSPSASRPTGIASAPISNGSTITSNASSSTAITATSTRRSSKSWSAAATRLPRLFLGNRFAFELCFT</sequence>
<accession>A0A9P5TGG6</accession>
<feature type="chain" id="PRO_5040298368" description="Secreted protein" evidence="1">
    <location>
        <begin position="19"/>
        <end position="157"/>
    </location>
</feature>
<organism evidence="2 3">
    <name type="scientific">Gymnopilus junonius</name>
    <name type="common">Spectacular rustgill mushroom</name>
    <name type="synonym">Gymnopilus spectabilis subsp. junonius</name>
    <dbReference type="NCBI Taxonomy" id="109634"/>
    <lineage>
        <taxon>Eukaryota</taxon>
        <taxon>Fungi</taxon>
        <taxon>Dikarya</taxon>
        <taxon>Basidiomycota</taxon>
        <taxon>Agaricomycotina</taxon>
        <taxon>Agaricomycetes</taxon>
        <taxon>Agaricomycetidae</taxon>
        <taxon>Agaricales</taxon>
        <taxon>Agaricineae</taxon>
        <taxon>Hymenogastraceae</taxon>
        <taxon>Gymnopilus</taxon>
    </lineage>
</organism>
<dbReference type="Proteomes" id="UP000724874">
    <property type="component" value="Unassembled WGS sequence"/>
</dbReference>
<protein>
    <recommendedName>
        <fullName evidence="4">Secreted protein</fullName>
    </recommendedName>
</protein>
<evidence type="ECO:0000256" key="1">
    <source>
        <dbReference type="SAM" id="SignalP"/>
    </source>
</evidence>
<evidence type="ECO:0000313" key="2">
    <source>
        <dbReference type="EMBL" id="KAF8877938.1"/>
    </source>
</evidence>
<evidence type="ECO:0000313" key="3">
    <source>
        <dbReference type="Proteomes" id="UP000724874"/>
    </source>
</evidence>
<keyword evidence="1" id="KW-0732">Signal</keyword>
<reference evidence="2" key="1">
    <citation type="submission" date="2020-11" db="EMBL/GenBank/DDBJ databases">
        <authorList>
            <consortium name="DOE Joint Genome Institute"/>
            <person name="Ahrendt S."/>
            <person name="Riley R."/>
            <person name="Andreopoulos W."/>
            <person name="LaButti K."/>
            <person name="Pangilinan J."/>
            <person name="Ruiz-duenas F.J."/>
            <person name="Barrasa J.M."/>
            <person name="Sanchez-Garcia M."/>
            <person name="Camarero S."/>
            <person name="Miyauchi S."/>
            <person name="Serrano A."/>
            <person name="Linde D."/>
            <person name="Babiker R."/>
            <person name="Drula E."/>
            <person name="Ayuso-Fernandez I."/>
            <person name="Pacheco R."/>
            <person name="Padilla G."/>
            <person name="Ferreira P."/>
            <person name="Barriuso J."/>
            <person name="Kellner H."/>
            <person name="Castanera R."/>
            <person name="Alfaro M."/>
            <person name="Ramirez L."/>
            <person name="Pisabarro A.G."/>
            <person name="Kuo A."/>
            <person name="Tritt A."/>
            <person name="Lipzen A."/>
            <person name="He G."/>
            <person name="Yan M."/>
            <person name="Ng V."/>
            <person name="Cullen D."/>
            <person name="Martin F."/>
            <person name="Rosso M.-N."/>
            <person name="Henrissat B."/>
            <person name="Hibbett D."/>
            <person name="Martinez A.T."/>
            <person name="Grigoriev I.V."/>
        </authorList>
    </citation>
    <scope>NUCLEOTIDE SEQUENCE</scope>
    <source>
        <strain evidence="2">AH 44721</strain>
    </source>
</reference>
<dbReference type="AlphaFoldDB" id="A0A9P5TGG6"/>
<dbReference type="EMBL" id="JADNYJ010000164">
    <property type="protein sequence ID" value="KAF8877938.1"/>
    <property type="molecule type" value="Genomic_DNA"/>
</dbReference>
<evidence type="ECO:0008006" key="4">
    <source>
        <dbReference type="Google" id="ProtNLM"/>
    </source>
</evidence>
<gene>
    <name evidence="2" type="ORF">CPB84DRAFT_1794547</name>
</gene>
<keyword evidence="3" id="KW-1185">Reference proteome</keyword>
<name>A0A9P5TGG6_GYMJU</name>
<proteinExistence type="predicted"/>